<evidence type="ECO:0000313" key="2">
    <source>
        <dbReference type="EMBL" id="KAG2625256.1"/>
    </source>
</evidence>
<feature type="region of interest" description="Disordered" evidence="1">
    <location>
        <begin position="205"/>
        <end position="280"/>
    </location>
</feature>
<feature type="compositionally biased region" description="Acidic residues" evidence="1">
    <location>
        <begin position="211"/>
        <end position="225"/>
    </location>
</feature>
<name>A0A8T0UVR9_PANVG</name>
<gene>
    <name evidence="2" type="ORF">PVAP13_3KG203389</name>
</gene>
<accession>A0A8T0UVR9</accession>
<feature type="region of interest" description="Disordered" evidence="1">
    <location>
        <begin position="64"/>
        <end position="187"/>
    </location>
</feature>
<evidence type="ECO:0000313" key="3">
    <source>
        <dbReference type="Proteomes" id="UP000823388"/>
    </source>
</evidence>
<feature type="compositionally biased region" description="Acidic residues" evidence="1">
    <location>
        <begin position="160"/>
        <end position="177"/>
    </location>
</feature>
<dbReference type="PANTHER" id="PTHR47069:SF11">
    <property type="entry name" value="OS04G0275550 PROTEIN"/>
    <property type="match status" value="1"/>
</dbReference>
<evidence type="ECO:0000256" key="1">
    <source>
        <dbReference type="SAM" id="MobiDB-lite"/>
    </source>
</evidence>
<proteinExistence type="predicted"/>
<dbReference type="AlphaFoldDB" id="A0A8T0UVR9"/>
<protein>
    <submittedName>
        <fullName evidence="2">Uncharacterized protein</fullName>
    </submittedName>
</protein>
<sequence length="346" mass="36526">MAGNDEETMGFFSQEHSHRRFDTDAVDLDFSQASSAHAGGSLGGLAAGGADNFPDFDRYAQILRPEDGSVHRLPPIRPGSRSSGLRGKTGRKARGGGSAGASGSRSQNNGAGSSRSMRGFIPPGSSLGTASSMGGRGFCMPPGASLPKGRGRGTSRGGEDASDADDDEDIEDEDECGPDGKVKRGNPEYMDMLIELFQGVAVDGTTAYFPGDEEEEEPDAEEFSVDEGFVQPSSARLSGDDGFNNSPMSTSSRKRGSSSCDTTTTNPGKKSKSPKFSIESEKSNQLIAELIKQTGQAREKRPNTTVDELTTCQNLAIDCGAAEDSVEYFAATQLFVEKLKVYSIHG</sequence>
<reference evidence="2" key="1">
    <citation type="submission" date="2020-05" db="EMBL/GenBank/DDBJ databases">
        <title>WGS assembly of Panicum virgatum.</title>
        <authorList>
            <person name="Lovell J.T."/>
            <person name="Jenkins J."/>
            <person name="Shu S."/>
            <person name="Juenger T.E."/>
            <person name="Schmutz J."/>
        </authorList>
    </citation>
    <scope>NUCLEOTIDE SEQUENCE</scope>
    <source>
        <strain evidence="2">AP13</strain>
    </source>
</reference>
<keyword evidence="3" id="KW-1185">Reference proteome</keyword>
<organism evidence="2 3">
    <name type="scientific">Panicum virgatum</name>
    <name type="common">Blackwell switchgrass</name>
    <dbReference type="NCBI Taxonomy" id="38727"/>
    <lineage>
        <taxon>Eukaryota</taxon>
        <taxon>Viridiplantae</taxon>
        <taxon>Streptophyta</taxon>
        <taxon>Embryophyta</taxon>
        <taxon>Tracheophyta</taxon>
        <taxon>Spermatophyta</taxon>
        <taxon>Magnoliopsida</taxon>
        <taxon>Liliopsida</taxon>
        <taxon>Poales</taxon>
        <taxon>Poaceae</taxon>
        <taxon>PACMAD clade</taxon>
        <taxon>Panicoideae</taxon>
        <taxon>Panicodae</taxon>
        <taxon>Paniceae</taxon>
        <taxon>Panicinae</taxon>
        <taxon>Panicum</taxon>
        <taxon>Panicum sect. Hiantes</taxon>
    </lineage>
</organism>
<dbReference type="PANTHER" id="PTHR47069">
    <property type="match status" value="1"/>
</dbReference>
<comment type="caution">
    <text evidence="2">The sequence shown here is derived from an EMBL/GenBank/DDBJ whole genome shotgun (WGS) entry which is preliminary data.</text>
</comment>
<dbReference type="EMBL" id="CM029041">
    <property type="protein sequence ID" value="KAG2625256.1"/>
    <property type="molecule type" value="Genomic_DNA"/>
</dbReference>
<dbReference type="Proteomes" id="UP000823388">
    <property type="component" value="Chromosome 3K"/>
</dbReference>
<feature type="compositionally biased region" description="Low complexity" evidence="1">
    <location>
        <begin position="101"/>
        <end position="116"/>
    </location>
</feature>